<dbReference type="Proteomes" id="UP001058461">
    <property type="component" value="Chromosome"/>
</dbReference>
<feature type="transmembrane region" description="Helical" evidence="1">
    <location>
        <begin position="35"/>
        <end position="51"/>
    </location>
</feature>
<sequence>MLNLSSRAQLLLGLGLALLMAATRGHHFASLDNLPSASWALFFIAGFYLRSKWAFAGLMAEAVLLDISAVGLQGAVSLCITASYPMLLPAYGTLWLGGQWLAKRYRPHGAMLAPLVLSVLVASTLCQLISSGSYYYFSGHFADPTLAEFAQRMLRYTPLSLQSMAFYIALAALVHGAVLAMTSWQRNEQRSSS</sequence>
<proteinExistence type="predicted"/>
<accession>A0ABY5HL68</accession>
<feature type="transmembrane region" description="Helical" evidence="1">
    <location>
        <begin position="82"/>
        <end position="102"/>
    </location>
</feature>
<dbReference type="EMBL" id="CP073347">
    <property type="protein sequence ID" value="UTW12704.1"/>
    <property type="molecule type" value="Genomic_DNA"/>
</dbReference>
<reference evidence="2" key="1">
    <citation type="submission" date="2021-04" db="EMBL/GenBank/DDBJ databases">
        <title>Oceanospirillales bacteria with DddD are important DMSP degraders in coastal seawater.</title>
        <authorList>
            <person name="Liu J."/>
        </authorList>
    </citation>
    <scope>NUCLEOTIDE SEQUENCE</scope>
    <source>
        <strain evidence="2">D13-1</strain>
    </source>
</reference>
<dbReference type="RefSeq" id="WP_255854821.1">
    <property type="nucleotide sequence ID" value="NZ_CP073347.1"/>
</dbReference>
<feature type="transmembrane region" description="Helical" evidence="1">
    <location>
        <begin position="164"/>
        <end position="184"/>
    </location>
</feature>
<keyword evidence="3" id="KW-1185">Reference proteome</keyword>
<gene>
    <name evidence="2" type="ORF">KDW95_03220</name>
</gene>
<feature type="transmembrane region" description="Helical" evidence="1">
    <location>
        <begin position="114"/>
        <end position="137"/>
    </location>
</feature>
<keyword evidence="1" id="KW-0472">Membrane</keyword>
<evidence type="ECO:0000313" key="2">
    <source>
        <dbReference type="EMBL" id="UTW12704.1"/>
    </source>
</evidence>
<name>A0ABY5HL68_9GAMM</name>
<keyword evidence="1" id="KW-0812">Transmembrane</keyword>
<evidence type="ECO:0000256" key="1">
    <source>
        <dbReference type="SAM" id="Phobius"/>
    </source>
</evidence>
<protein>
    <recommendedName>
        <fullName evidence="4">Cobalamin ABC transporter</fullName>
    </recommendedName>
</protein>
<organism evidence="2 3">
    <name type="scientific">Marinobacterium rhizophilum</name>
    <dbReference type="NCBI Taxonomy" id="420402"/>
    <lineage>
        <taxon>Bacteria</taxon>
        <taxon>Pseudomonadati</taxon>
        <taxon>Pseudomonadota</taxon>
        <taxon>Gammaproteobacteria</taxon>
        <taxon>Oceanospirillales</taxon>
        <taxon>Oceanospirillaceae</taxon>
        <taxon>Marinobacterium</taxon>
    </lineage>
</organism>
<evidence type="ECO:0008006" key="4">
    <source>
        <dbReference type="Google" id="ProtNLM"/>
    </source>
</evidence>
<evidence type="ECO:0000313" key="3">
    <source>
        <dbReference type="Proteomes" id="UP001058461"/>
    </source>
</evidence>
<keyword evidence="1" id="KW-1133">Transmembrane helix</keyword>